<feature type="region of interest" description="Disordered" evidence="1">
    <location>
        <begin position="110"/>
        <end position="163"/>
    </location>
</feature>
<proteinExistence type="predicted"/>
<evidence type="ECO:0000313" key="2">
    <source>
        <dbReference type="EMBL" id="KAL0147064.1"/>
    </source>
</evidence>
<feature type="compositionally biased region" description="Basic residues" evidence="1">
    <location>
        <begin position="29"/>
        <end position="50"/>
    </location>
</feature>
<feature type="compositionally biased region" description="Polar residues" evidence="1">
    <location>
        <begin position="182"/>
        <end position="198"/>
    </location>
</feature>
<name>A0ABD0MBV0_CIRMR</name>
<evidence type="ECO:0000313" key="3">
    <source>
        <dbReference type="Proteomes" id="UP001529510"/>
    </source>
</evidence>
<evidence type="ECO:0000256" key="1">
    <source>
        <dbReference type="SAM" id="MobiDB-lite"/>
    </source>
</evidence>
<accession>A0ABD0MBV0</accession>
<comment type="caution">
    <text evidence="2">The sequence shown here is derived from an EMBL/GenBank/DDBJ whole genome shotgun (WGS) entry which is preliminary data.</text>
</comment>
<dbReference type="EMBL" id="JAMKFB020000831">
    <property type="protein sequence ID" value="KAL0147064.1"/>
    <property type="molecule type" value="Genomic_DNA"/>
</dbReference>
<feature type="region of interest" description="Disordered" evidence="1">
    <location>
        <begin position="179"/>
        <end position="211"/>
    </location>
</feature>
<feature type="region of interest" description="Disordered" evidence="1">
    <location>
        <begin position="1"/>
        <end position="56"/>
    </location>
</feature>
<feature type="compositionally biased region" description="Polar residues" evidence="1">
    <location>
        <begin position="154"/>
        <end position="163"/>
    </location>
</feature>
<keyword evidence="3" id="KW-1185">Reference proteome</keyword>
<organism evidence="2 3">
    <name type="scientific">Cirrhinus mrigala</name>
    <name type="common">Mrigala</name>
    <dbReference type="NCBI Taxonomy" id="683832"/>
    <lineage>
        <taxon>Eukaryota</taxon>
        <taxon>Metazoa</taxon>
        <taxon>Chordata</taxon>
        <taxon>Craniata</taxon>
        <taxon>Vertebrata</taxon>
        <taxon>Euteleostomi</taxon>
        <taxon>Actinopterygii</taxon>
        <taxon>Neopterygii</taxon>
        <taxon>Teleostei</taxon>
        <taxon>Ostariophysi</taxon>
        <taxon>Cypriniformes</taxon>
        <taxon>Cyprinidae</taxon>
        <taxon>Labeoninae</taxon>
        <taxon>Labeonini</taxon>
        <taxon>Cirrhinus</taxon>
    </lineage>
</organism>
<protein>
    <submittedName>
        <fullName evidence="2">Uncharacterized protein</fullName>
    </submittedName>
</protein>
<gene>
    <name evidence="2" type="ORF">M9458_057588</name>
</gene>
<dbReference type="AlphaFoldDB" id="A0ABD0MBV0"/>
<reference evidence="2 3" key="1">
    <citation type="submission" date="2024-05" db="EMBL/GenBank/DDBJ databases">
        <title>Genome sequencing and assembly of Indian major carp, Cirrhinus mrigala (Hamilton, 1822).</title>
        <authorList>
            <person name="Mohindra V."/>
            <person name="Chowdhury L.M."/>
            <person name="Lal K."/>
            <person name="Jena J.K."/>
        </authorList>
    </citation>
    <scope>NUCLEOTIDE SEQUENCE [LARGE SCALE GENOMIC DNA]</scope>
    <source>
        <strain evidence="2">CM1030</strain>
        <tissue evidence="2">Blood</tissue>
    </source>
</reference>
<sequence length="211" mass="23049">MAGSAVSPAIQPELPDAYRPVESMDSPTRWRRSRAQKHRNRTLHRGRQRVPKSPSPRIMAYYNAGGPQCAGWRWHGQQHCEPRYTAGAGSRSEKPGQPTQVAALASTNAPQLHTPPEDVNMFSSHSYPQRKCGGKSPTRSRALHEPPGGKAPDLNTQGKAENSTSRLAIGAARGNMAVNLASDLTKQPPTQGAAQQNLRRQKTIAPPLMRR</sequence>
<dbReference type="Proteomes" id="UP001529510">
    <property type="component" value="Unassembled WGS sequence"/>
</dbReference>